<dbReference type="Pfam" id="PF07731">
    <property type="entry name" value="Cu-oxidase_2"/>
    <property type="match status" value="1"/>
</dbReference>
<feature type="domain" description="Plastocyanin-like" evidence="6">
    <location>
        <begin position="373"/>
        <end position="492"/>
    </location>
</feature>
<dbReference type="PANTHER" id="PTHR48267">
    <property type="entry name" value="CUPREDOXIN SUPERFAMILY PROTEIN"/>
    <property type="match status" value="1"/>
</dbReference>
<sequence length="641" mass="68903">MASTFNLLALGLAAVSQVSAQWRGAGRTAGSPAYNYMFQNALPIPAVAVPDFTEEFGGRTVQFYTCAIESFTKQIYPNLGPAHMTGYNGTSPGPTYVIPRGTETIIRYLNNGEVSAAVHLHGSYTHSVWDGWASDEMAVGQWKDYYYPNSETARSIWYHDHADGHTASDAYYGQAGVYLITDSAEDALGLPAGKYDVPLALTDHSFQANGDLASPNGNPINFFGDVLSVNGQPWPYMSVEPRKYRFRVFDMSLSRAYDLFFADPSGNWITFQVIASDSGLFGSPVTSNDLVIAMGERYEVVIDFSMYAGKNITLGNNMQQAQIQEFANTNKVMQFNVGSTVSDSSNNGAVPSTLNGNIQWPAQRTTVDHTFNFQMGGESTWTINGVDFSDVNNRILARPTQGSVQLWELHHTGGPAVHPVHVHLVNMQVVSRTGGSRGVLPYEAAGLKDVVLLEPGETVRVLAFFGPANGVYMFHCHNLVHEDNTMMDAFNVTYLQELGYDSSIDFSDPMNPQFAPQAYNDAAYAPAALTSAVSSLANMGAYSAFDSMASAEAAYYATAGYNGDATSAPTTTTVAASSSGYGFASSTATGASTAASAVATQGKAKPFSTPTTTSHSSTHAPSRYTARPTSRPGSHGRRFEA</sequence>
<evidence type="ECO:0000259" key="6">
    <source>
        <dbReference type="Pfam" id="PF07731"/>
    </source>
</evidence>
<evidence type="ECO:0008006" key="10">
    <source>
        <dbReference type="Google" id="ProtNLM"/>
    </source>
</evidence>
<dbReference type="EMBL" id="NAJP01000078">
    <property type="protein sequence ID" value="TKA34632.1"/>
    <property type="molecule type" value="Genomic_DNA"/>
</dbReference>
<dbReference type="InterPro" id="IPR045087">
    <property type="entry name" value="Cu-oxidase_fam"/>
</dbReference>
<dbReference type="OrthoDB" id="262547at2759"/>
<evidence type="ECO:0000256" key="2">
    <source>
        <dbReference type="ARBA" id="ARBA00023008"/>
    </source>
</evidence>
<dbReference type="InterPro" id="IPR011706">
    <property type="entry name" value="Cu-oxidase_C"/>
</dbReference>
<dbReference type="GO" id="GO:0005507">
    <property type="term" value="F:copper ion binding"/>
    <property type="evidence" value="ECO:0007669"/>
    <property type="project" value="InterPro"/>
</dbReference>
<dbReference type="InterPro" id="IPR001117">
    <property type="entry name" value="Cu-oxidase_2nd"/>
</dbReference>
<dbReference type="AlphaFoldDB" id="A0A4U0UHY4"/>
<dbReference type="STRING" id="329885.A0A4U0UHY4"/>
<feature type="signal peptide" evidence="4">
    <location>
        <begin position="1"/>
        <end position="20"/>
    </location>
</feature>
<dbReference type="Gene3D" id="2.60.40.420">
    <property type="entry name" value="Cupredoxins - blue copper proteins"/>
    <property type="match status" value="3"/>
</dbReference>
<proteinExistence type="inferred from homology"/>
<gene>
    <name evidence="8" type="ORF">B0A54_13776</name>
</gene>
<evidence type="ECO:0000256" key="3">
    <source>
        <dbReference type="SAM" id="MobiDB-lite"/>
    </source>
</evidence>
<dbReference type="PANTHER" id="PTHR48267:SF1">
    <property type="entry name" value="BILIRUBIN OXIDASE"/>
    <property type="match status" value="1"/>
</dbReference>
<feature type="region of interest" description="Disordered" evidence="3">
    <location>
        <begin position="601"/>
        <end position="641"/>
    </location>
</feature>
<keyword evidence="2" id="KW-0186">Copper</keyword>
<dbReference type="SUPFAM" id="SSF49503">
    <property type="entry name" value="Cupredoxins"/>
    <property type="match status" value="3"/>
</dbReference>
<dbReference type="Proteomes" id="UP000310066">
    <property type="component" value="Unassembled WGS sequence"/>
</dbReference>
<dbReference type="InterPro" id="IPR008972">
    <property type="entry name" value="Cupredoxin"/>
</dbReference>
<feature type="chain" id="PRO_5020375452" description="Bilirubin oxidase" evidence="4">
    <location>
        <begin position="21"/>
        <end position="641"/>
    </location>
</feature>
<dbReference type="InterPro" id="IPR011707">
    <property type="entry name" value="Cu-oxidase-like_N"/>
</dbReference>
<accession>A0A4U0UHY4</accession>
<comment type="similarity">
    <text evidence="1">Belongs to the multicopper oxidase family.</text>
</comment>
<name>A0A4U0UHY4_9PEZI</name>
<comment type="caution">
    <text evidence="8">The sequence shown here is derived from an EMBL/GenBank/DDBJ whole genome shotgun (WGS) entry which is preliminary data.</text>
</comment>
<keyword evidence="4" id="KW-0732">Signal</keyword>
<dbReference type="Pfam" id="PF07732">
    <property type="entry name" value="Cu-oxidase_3"/>
    <property type="match status" value="1"/>
</dbReference>
<protein>
    <recommendedName>
        <fullName evidence="10">Bilirubin oxidase</fullName>
    </recommendedName>
</protein>
<evidence type="ECO:0000313" key="8">
    <source>
        <dbReference type="EMBL" id="TKA34632.1"/>
    </source>
</evidence>
<dbReference type="Pfam" id="PF00394">
    <property type="entry name" value="Cu-oxidase"/>
    <property type="match status" value="1"/>
</dbReference>
<organism evidence="8 9">
    <name type="scientific">Friedmanniomyces endolithicus</name>
    <dbReference type="NCBI Taxonomy" id="329885"/>
    <lineage>
        <taxon>Eukaryota</taxon>
        <taxon>Fungi</taxon>
        <taxon>Dikarya</taxon>
        <taxon>Ascomycota</taxon>
        <taxon>Pezizomycotina</taxon>
        <taxon>Dothideomycetes</taxon>
        <taxon>Dothideomycetidae</taxon>
        <taxon>Mycosphaerellales</taxon>
        <taxon>Teratosphaeriaceae</taxon>
        <taxon>Friedmanniomyces</taxon>
    </lineage>
</organism>
<evidence type="ECO:0000256" key="1">
    <source>
        <dbReference type="ARBA" id="ARBA00010609"/>
    </source>
</evidence>
<reference evidence="8 9" key="1">
    <citation type="submission" date="2017-03" db="EMBL/GenBank/DDBJ databases">
        <title>Genomes of endolithic fungi from Antarctica.</title>
        <authorList>
            <person name="Coleine C."/>
            <person name="Masonjones S."/>
            <person name="Stajich J.E."/>
        </authorList>
    </citation>
    <scope>NUCLEOTIDE SEQUENCE [LARGE SCALE GENOMIC DNA]</scope>
    <source>
        <strain evidence="8 9">CCFEE 5311</strain>
    </source>
</reference>
<evidence type="ECO:0000259" key="7">
    <source>
        <dbReference type="Pfam" id="PF07732"/>
    </source>
</evidence>
<evidence type="ECO:0000259" key="5">
    <source>
        <dbReference type="Pfam" id="PF00394"/>
    </source>
</evidence>
<evidence type="ECO:0000313" key="9">
    <source>
        <dbReference type="Proteomes" id="UP000310066"/>
    </source>
</evidence>
<feature type="compositionally biased region" description="Low complexity" evidence="3">
    <location>
        <begin position="601"/>
        <end position="622"/>
    </location>
</feature>
<feature type="domain" description="Plastocyanin-like" evidence="5">
    <location>
        <begin position="233"/>
        <end position="335"/>
    </location>
</feature>
<feature type="domain" description="Plastocyanin-like" evidence="7">
    <location>
        <begin position="74"/>
        <end position="183"/>
    </location>
</feature>
<evidence type="ECO:0000256" key="4">
    <source>
        <dbReference type="SAM" id="SignalP"/>
    </source>
</evidence>
<dbReference type="GO" id="GO:0016491">
    <property type="term" value="F:oxidoreductase activity"/>
    <property type="evidence" value="ECO:0007669"/>
    <property type="project" value="InterPro"/>
</dbReference>